<dbReference type="EMBL" id="VSRR010012257">
    <property type="protein sequence ID" value="MPC54307.1"/>
    <property type="molecule type" value="Genomic_DNA"/>
</dbReference>
<dbReference type="AlphaFoldDB" id="A0A5B7GA04"/>
<reference evidence="1 2" key="1">
    <citation type="submission" date="2019-05" db="EMBL/GenBank/DDBJ databases">
        <title>Another draft genome of Portunus trituberculatus and its Hox gene families provides insights of decapod evolution.</title>
        <authorList>
            <person name="Jeong J.-H."/>
            <person name="Song I."/>
            <person name="Kim S."/>
            <person name="Choi T."/>
            <person name="Kim D."/>
            <person name="Ryu S."/>
            <person name="Kim W."/>
        </authorList>
    </citation>
    <scope>NUCLEOTIDE SEQUENCE [LARGE SCALE GENOMIC DNA]</scope>
    <source>
        <tissue evidence="1">Muscle</tissue>
    </source>
</reference>
<proteinExistence type="predicted"/>
<comment type="caution">
    <text evidence="1">The sequence shown here is derived from an EMBL/GenBank/DDBJ whole genome shotgun (WGS) entry which is preliminary data.</text>
</comment>
<sequence length="51" mass="5282">MLCTLWWRAVRLTAMRGRDEGSHEGSVGREGVWAAGSCGGEGGSVGSAQTT</sequence>
<protein>
    <submittedName>
        <fullName evidence="1">Uncharacterized protein</fullName>
    </submittedName>
</protein>
<evidence type="ECO:0000313" key="2">
    <source>
        <dbReference type="Proteomes" id="UP000324222"/>
    </source>
</evidence>
<organism evidence="1 2">
    <name type="scientific">Portunus trituberculatus</name>
    <name type="common">Swimming crab</name>
    <name type="synonym">Neptunus trituberculatus</name>
    <dbReference type="NCBI Taxonomy" id="210409"/>
    <lineage>
        <taxon>Eukaryota</taxon>
        <taxon>Metazoa</taxon>
        <taxon>Ecdysozoa</taxon>
        <taxon>Arthropoda</taxon>
        <taxon>Crustacea</taxon>
        <taxon>Multicrustacea</taxon>
        <taxon>Malacostraca</taxon>
        <taxon>Eumalacostraca</taxon>
        <taxon>Eucarida</taxon>
        <taxon>Decapoda</taxon>
        <taxon>Pleocyemata</taxon>
        <taxon>Brachyura</taxon>
        <taxon>Eubrachyura</taxon>
        <taxon>Portunoidea</taxon>
        <taxon>Portunidae</taxon>
        <taxon>Portuninae</taxon>
        <taxon>Portunus</taxon>
    </lineage>
</organism>
<evidence type="ECO:0000313" key="1">
    <source>
        <dbReference type="EMBL" id="MPC54307.1"/>
    </source>
</evidence>
<gene>
    <name evidence="1" type="ORF">E2C01_048217</name>
</gene>
<name>A0A5B7GA04_PORTR</name>
<accession>A0A5B7GA04</accession>
<keyword evidence="2" id="KW-1185">Reference proteome</keyword>
<dbReference type="Proteomes" id="UP000324222">
    <property type="component" value="Unassembled WGS sequence"/>
</dbReference>